<protein>
    <submittedName>
        <fullName evidence="2">Uncharacterized protein</fullName>
    </submittedName>
</protein>
<gene>
    <name evidence="2" type="ORF">DCAR_0205745</name>
</gene>
<feature type="region of interest" description="Disordered" evidence="1">
    <location>
        <begin position="85"/>
        <end position="107"/>
    </location>
</feature>
<reference evidence="2" key="1">
    <citation type="journal article" date="2016" name="Nat. Genet.">
        <title>A high-quality carrot genome assembly provides new insights into carotenoid accumulation and asterid genome evolution.</title>
        <authorList>
            <person name="Iorizzo M."/>
            <person name="Ellison S."/>
            <person name="Senalik D."/>
            <person name="Zeng P."/>
            <person name="Satapoomin P."/>
            <person name="Huang J."/>
            <person name="Bowman M."/>
            <person name="Iovene M."/>
            <person name="Sanseverino W."/>
            <person name="Cavagnaro P."/>
            <person name="Yildiz M."/>
            <person name="Macko-Podgorni A."/>
            <person name="Moranska E."/>
            <person name="Grzebelus E."/>
            <person name="Grzebelus D."/>
            <person name="Ashrafi H."/>
            <person name="Zheng Z."/>
            <person name="Cheng S."/>
            <person name="Spooner D."/>
            <person name="Van Deynze A."/>
            <person name="Simon P."/>
        </authorList>
    </citation>
    <scope>NUCLEOTIDE SEQUENCE</scope>
    <source>
        <tissue evidence="2">Leaf</tissue>
    </source>
</reference>
<evidence type="ECO:0000313" key="2">
    <source>
        <dbReference type="EMBL" id="WOG86534.1"/>
    </source>
</evidence>
<reference evidence="2" key="2">
    <citation type="submission" date="2022-03" db="EMBL/GenBank/DDBJ databases">
        <title>Draft title - Genomic analysis of global carrot germplasm unveils the trajectory of domestication and the origin of high carotenoid orange carrot.</title>
        <authorList>
            <person name="Iorizzo M."/>
            <person name="Ellison S."/>
            <person name="Senalik D."/>
            <person name="Macko-Podgorni A."/>
            <person name="Grzebelus D."/>
            <person name="Bostan H."/>
            <person name="Rolling W."/>
            <person name="Curaba J."/>
            <person name="Simon P."/>
        </authorList>
    </citation>
    <scope>NUCLEOTIDE SEQUENCE</scope>
    <source>
        <tissue evidence="2">Leaf</tissue>
    </source>
</reference>
<name>A0A175YBR5_DAUCS</name>
<keyword evidence="3" id="KW-1185">Reference proteome</keyword>
<accession>A0A175YBR5</accession>
<dbReference type="Proteomes" id="UP000077755">
    <property type="component" value="Chromosome 2"/>
</dbReference>
<feature type="compositionally biased region" description="Basic and acidic residues" evidence="1">
    <location>
        <begin position="86"/>
        <end position="98"/>
    </location>
</feature>
<organism evidence="2 3">
    <name type="scientific">Daucus carota subsp. sativus</name>
    <name type="common">Carrot</name>
    <dbReference type="NCBI Taxonomy" id="79200"/>
    <lineage>
        <taxon>Eukaryota</taxon>
        <taxon>Viridiplantae</taxon>
        <taxon>Streptophyta</taxon>
        <taxon>Embryophyta</taxon>
        <taxon>Tracheophyta</taxon>
        <taxon>Spermatophyta</taxon>
        <taxon>Magnoliopsida</taxon>
        <taxon>eudicotyledons</taxon>
        <taxon>Gunneridae</taxon>
        <taxon>Pentapetalae</taxon>
        <taxon>asterids</taxon>
        <taxon>campanulids</taxon>
        <taxon>Apiales</taxon>
        <taxon>Apiaceae</taxon>
        <taxon>Apioideae</taxon>
        <taxon>Scandiceae</taxon>
        <taxon>Daucinae</taxon>
        <taxon>Daucus</taxon>
        <taxon>Daucus sect. Daucus</taxon>
    </lineage>
</organism>
<dbReference type="Gramene" id="KZM80955">
    <property type="protein sequence ID" value="KZM80955"/>
    <property type="gene ID" value="DCAR_031441"/>
</dbReference>
<feature type="region of interest" description="Disordered" evidence="1">
    <location>
        <begin position="30"/>
        <end position="69"/>
    </location>
</feature>
<proteinExistence type="predicted"/>
<dbReference type="EMBL" id="CP093344">
    <property type="protein sequence ID" value="WOG86534.1"/>
    <property type="molecule type" value="Genomic_DNA"/>
</dbReference>
<feature type="compositionally biased region" description="Acidic residues" evidence="1">
    <location>
        <begin position="38"/>
        <end position="48"/>
    </location>
</feature>
<dbReference type="AlphaFoldDB" id="A0A175YBR5"/>
<evidence type="ECO:0000313" key="3">
    <source>
        <dbReference type="Proteomes" id="UP000077755"/>
    </source>
</evidence>
<evidence type="ECO:0000256" key="1">
    <source>
        <dbReference type="SAM" id="MobiDB-lite"/>
    </source>
</evidence>
<sequence>MKDSGASRGTFKLSLLGFHRGFQEDLLFGGRRSSSYDVGDDSDRDESESGSGNISIDKESDSDSSCEEVPISKLVHSRVKTVGLKRKAEEGPVGKGKEIAGGVEPRGPKKLKTLKIPTFSCLGRLQDGWIV</sequence>